<accession>A0ABN9US82</accession>
<gene>
    <name evidence="4" type="ORF">PCOR1329_LOCUS51204</name>
</gene>
<keyword evidence="2" id="KW-0812">Transmembrane</keyword>
<dbReference type="Proteomes" id="UP001189429">
    <property type="component" value="Unassembled WGS sequence"/>
</dbReference>
<dbReference type="InterPro" id="IPR023395">
    <property type="entry name" value="MCP_dom_sf"/>
</dbReference>
<dbReference type="SUPFAM" id="SSF103506">
    <property type="entry name" value="Mitochondrial carrier"/>
    <property type="match status" value="1"/>
</dbReference>
<keyword evidence="3" id="KW-0472">Membrane</keyword>
<evidence type="ECO:0000256" key="1">
    <source>
        <dbReference type="ARBA" id="ARBA00004370"/>
    </source>
</evidence>
<evidence type="ECO:0000313" key="4">
    <source>
        <dbReference type="EMBL" id="CAK0862893.1"/>
    </source>
</evidence>
<sequence>MHMSHEGLGFLEAARRIWRQEGLAGFFAGASPYGLRVALVERRPPTAHELRAGLLFSVGGLRLPAAFAGAGWSVPHLSGGQPDLRLTWSGAFASGFLGAAFSCPSETLMRQSIFSHADYVRGRERHSRFAEQPRYKQVLLRSVALDPVRPERYAAPAALAASSDARALFRGWPVHCTGFGMFFASFCCVYEWRTGQQPSSSWVGGTSRGTTCCRAGRSRSWRARARCFRLTP</sequence>
<proteinExistence type="predicted"/>
<organism evidence="4 5">
    <name type="scientific">Prorocentrum cordatum</name>
    <dbReference type="NCBI Taxonomy" id="2364126"/>
    <lineage>
        <taxon>Eukaryota</taxon>
        <taxon>Sar</taxon>
        <taxon>Alveolata</taxon>
        <taxon>Dinophyceae</taxon>
        <taxon>Prorocentrales</taxon>
        <taxon>Prorocentraceae</taxon>
        <taxon>Prorocentrum</taxon>
    </lineage>
</organism>
<evidence type="ECO:0000256" key="3">
    <source>
        <dbReference type="ARBA" id="ARBA00023136"/>
    </source>
</evidence>
<evidence type="ECO:0000313" key="5">
    <source>
        <dbReference type="Proteomes" id="UP001189429"/>
    </source>
</evidence>
<dbReference type="EMBL" id="CAUYUJ010016206">
    <property type="protein sequence ID" value="CAK0862893.1"/>
    <property type="molecule type" value="Genomic_DNA"/>
</dbReference>
<protein>
    <submittedName>
        <fullName evidence="4">Uncharacterized protein</fullName>
    </submittedName>
</protein>
<comment type="subcellular location">
    <subcellularLocation>
        <location evidence="1">Membrane</location>
    </subcellularLocation>
</comment>
<reference evidence="4" key="1">
    <citation type="submission" date="2023-10" db="EMBL/GenBank/DDBJ databases">
        <authorList>
            <person name="Chen Y."/>
            <person name="Shah S."/>
            <person name="Dougan E. K."/>
            <person name="Thang M."/>
            <person name="Chan C."/>
        </authorList>
    </citation>
    <scope>NUCLEOTIDE SEQUENCE [LARGE SCALE GENOMIC DNA]</scope>
</reference>
<evidence type="ECO:0000256" key="2">
    <source>
        <dbReference type="ARBA" id="ARBA00022692"/>
    </source>
</evidence>
<comment type="caution">
    <text evidence="4">The sequence shown here is derived from an EMBL/GenBank/DDBJ whole genome shotgun (WGS) entry which is preliminary data.</text>
</comment>
<name>A0ABN9US82_9DINO</name>
<keyword evidence="5" id="KW-1185">Reference proteome</keyword>
<dbReference type="Gene3D" id="1.50.40.10">
    <property type="entry name" value="Mitochondrial carrier domain"/>
    <property type="match status" value="1"/>
</dbReference>